<protein>
    <submittedName>
        <fullName evidence="3">Uncharacterized protein</fullName>
    </submittedName>
</protein>
<name>A0ABD2NH93_9CUCU</name>
<evidence type="ECO:0000313" key="4">
    <source>
        <dbReference type="Proteomes" id="UP001516400"/>
    </source>
</evidence>
<evidence type="ECO:0000313" key="3">
    <source>
        <dbReference type="EMBL" id="KAL3277930.1"/>
    </source>
</evidence>
<dbReference type="AlphaFoldDB" id="A0ABD2NH93"/>
<dbReference type="Proteomes" id="UP001516400">
    <property type="component" value="Unassembled WGS sequence"/>
</dbReference>
<organism evidence="3 4">
    <name type="scientific">Cryptolaemus montrouzieri</name>
    <dbReference type="NCBI Taxonomy" id="559131"/>
    <lineage>
        <taxon>Eukaryota</taxon>
        <taxon>Metazoa</taxon>
        <taxon>Ecdysozoa</taxon>
        <taxon>Arthropoda</taxon>
        <taxon>Hexapoda</taxon>
        <taxon>Insecta</taxon>
        <taxon>Pterygota</taxon>
        <taxon>Neoptera</taxon>
        <taxon>Endopterygota</taxon>
        <taxon>Coleoptera</taxon>
        <taxon>Polyphaga</taxon>
        <taxon>Cucujiformia</taxon>
        <taxon>Coccinelloidea</taxon>
        <taxon>Coccinellidae</taxon>
        <taxon>Scymninae</taxon>
        <taxon>Scymnini</taxon>
        <taxon>Cryptolaemus</taxon>
    </lineage>
</organism>
<evidence type="ECO:0000256" key="2">
    <source>
        <dbReference type="SAM" id="MobiDB-lite"/>
    </source>
</evidence>
<accession>A0ABD2NH93</accession>
<evidence type="ECO:0000256" key="1">
    <source>
        <dbReference type="SAM" id="Coils"/>
    </source>
</evidence>
<feature type="region of interest" description="Disordered" evidence="2">
    <location>
        <begin position="1"/>
        <end position="57"/>
    </location>
</feature>
<dbReference type="EMBL" id="JABFTP020000103">
    <property type="protein sequence ID" value="KAL3277930.1"/>
    <property type="molecule type" value="Genomic_DNA"/>
</dbReference>
<reference evidence="3 4" key="1">
    <citation type="journal article" date="2021" name="BMC Biol.">
        <title>Horizontally acquired antibacterial genes associated with adaptive radiation of ladybird beetles.</title>
        <authorList>
            <person name="Li H.S."/>
            <person name="Tang X.F."/>
            <person name="Huang Y.H."/>
            <person name="Xu Z.Y."/>
            <person name="Chen M.L."/>
            <person name="Du X.Y."/>
            <person name="Qiu B.Y."/>
            <person name="Chen P.T."/>
            <person name="Zhang W."/>
            <person name="Slipinski A."/>
            <person name="Escalona H.E."/>
            <person name="Waterhouse R.M."/>
            <person name="Zwick A."/>
            <person name="Pang H."/>
        </authorList>
    </citation>
    <scope>NUCLEOTIDE SEQUENCE [LARGE SCALE GENOMIC DNA]</scope>
    <source>
        <strain evidence="3">SYSU2018</strain>
    </source>
</reference>
<feature type="region of interest" description="Disordered" evidence="2">
    <location>
        <begin position="84"/>
        <end position="103"/>
    </location>
</feature>
<proteinExistence type="predicted"/>
<gene>
    <name evidence="3" type="ORF">HHI36_013271</name>
</gene>
<keyword evidence="1" id="KW-0175">Coiled coil</keyword>
<comment type="caution">
    <text evidence="3">The sequence shown here is derived from an EMBL/GenBank/DDBJ whole genome shotgun (WGS) entry which is preliminary data.</text>
</comment>
<keyword evidence="4" id="KW-1185">Reference proteome</keyword>
<feature type="compositionally biased region" description="Polar residues" evidence="2">
    <location>
        <begin position="1"/>
        <end position="11"/>
    </location>
</feature>
<feature type="coiled-coil region" evidence="1">
    <location>
        <begin position="107"/>
        <end position="183"/>
    </location>
</feature>
<feature type="compositionally biased region" description="Basic and acidic residues" evidence="2">
    <location>
        <begin position="28"/>
        <end position="37"/>
    </location>
</feature>
<sequence length="298" mass="33570">MGCSASKNITVEPQDIEKNGDGPISNGYHRDDEKIRQEPLQASSLIESEEPPPEVLENPVVNNLQKKVSGLSFELAFEDDKEESIIKKHPPKRFQTLEDRPSTPVTLEKLQEKLEEAEIRRQQENENVKEQLISQQGSSQLSNELTAGLNVLAESNGEMKQLIKSMEINIKNLKKELDIAKSGNSVQNQRLLDESDKLHSQKMNEKETTILELTAQNSERLRLELKKENVSLKAVNANIQKQLDELGSSKKQDSEFTETLNKGENASSLLNIEDSQILQLKPLYESLASLLVKSDKND</sequence>